<evidence type="ECO:0000313" key="5">
    <source>
        <dbReference type="EMBL" id="TPP63531.1"/>
    </source>
</evidence>
<organism evidence="5 6">
    <name type="scientific">Fasciola gigantica</name>
    <name type="common">Giant liver fluke</name>
    <dbReference type="NCBI Taxonomy" id="46835"/>
    <lineage>
        <taxon>Eukaryota</taxon>
        <taxon>Metazoa</taxon>
        <taxon>Spiralia</taxon>
        <taxon>Lophotrochozoa</taxon>
        <taxon>Platyhelminthes</taxon>
        <taxon>Trematoda</taxon>
        <taxon>Digenea</taxon>
        <taxon>Plagiorchiida</taxon>
        <taxon>Echinostomata</taxon>
        <taxon>Echinostomatoidea</taxon>
        <taxon>Fasciolidae</taxon>
        <taxon>Fasciola</taxon>
    </lineage>
</organism>
<dbReference type="GO" id="GO:0006511">
    <property type="term" value="P:ubiquitin-dependent protein catabolic process"/>
    <property type="evidence" value="ECO:0007669"/>
    <property type="project" value="TreeGrafter"/>
</dbReference>
<dbReference type="InterPro" id="IPR001841">
    <property type="entry name" value="Znf_RING"/>
</dbReference>
<evidence type="ECO:0000256" key="3">
    <source>
        <dbReference type="PROSITE-ProRule" id="PRU00175"/>
    </source>
</evidence>
<protein>
    <recommendedName>
        <fullName evidence="4">RING-type domain-containing protein</fullName>
    </recommendedName>
</protein>
<evidence type="ECO:0000256" key="2">
    <source>
        <dbReference type="ARBA" id="ARBA00022833"/>
    </source>
</evidence>
<feature type="domain" description="RING-type" evidence="4">
    <location>
        <begin position="87"/>
        <end position="127"/>
    </location>
</feature>
<evidence type="ECO:0000313" key="6">
    <source>
        <dbReference type="Proteomes" id="UP000316759"/>
    </source>
</evidence>
<dbReference type="PROSITE" id="PS50089">
    <property type="entry name" value="ZF_RING_2"/>
    <property type="match status" value="1"/>
</dbReference>
<name>A0A504YTK3_FASGI</name>
<feature type="non-terminal residue" evidence="5">
    <location>
        <position position="1"/>
    </location>
</feature>
<dbReference type="GO" id="GO:0016567">
    <property type="term" value="P:protein ubiquitination"/>
    <property type="evidence" value="ECO:0007669"/>
    <property type="project" value="TreeGrafter"/>
</dbReference>
<gene>
    <name evidence="5" type="ORF">FGIG_03455</name>
</gene>
<keyword evidence="1 3" id="KW-0863">Zinc-finger</keyword>
<dbReference type="GO" id="GO:0008270">
    <property type="term" value="F:zinc ion binding"/>
    <property type="evidence" value="ECO:0007669"/>
    <property type="project" value="UniProtKB-KW"/>
</dbReference>
<reference evidence="5 6" key="1">
    <citation type="submission" date="2019-04" db="EMBL/GenBank/DDBJ databases">
        <title>Annotation for the trematode Fasciola gigantica.</title>
        <authorList>
            <person name="Choi Y.-J."/>
        </authorList>
    </citation>
    <scope>NUCLEOTIDE SEQUENCE [LARGE SCALE GENOMIC DNA]</scope>
    <source>
        <strain evidence="5">Uganda_cow_1</strain>
    </source>
</reference>
<comment type="caution">
    <text evidence="5">The sequence shown here is derived from an EMBL/GenBank/DDBJ whole genome shotgun (WGS) entry which is preliminary data.</text>
</comment>
<dbReference type="Proteomes" id="UP000316759">
    <property type="component" value="Unassembled WGS sequence"/>
</dbReference>
<dbReference type="PANTHER" id="PTHR22696:SF1">
    <property type="entry name" value="E3 UBIQUITIN-PROTEIN LIGASE RNF26"/>
    <property type="match status" value="1"/>
</dbReference>
<accession>A0A504YTK3</accession>
<proteinExistence type="predicted"/>
<dbReference type="PANTHER" id="PTHR22696">
    <property type="entry name" value="E3 UBIQUITIN-PROTEIN LIGASE RNF26"/>
    <property type="match status" value="1"/>
</dbReference>
<dbReference type="Gene3D" id="3.30.40.10">
    <property type="entry name" value="Zinc/RING finger domain, C3HC4 (zinc finger)"/>
    <property type="match status" value="1"/>
</dbReference>
<sequence length="140" mass="16172">LVTNDGDFDDRFARNLLPIALIKSEEQIEAFSNAHLRQLLISHPRNAAIQLKRQALLEQVLTCWRELQEGYKKIDEDIPSTDYDFNCVVCQAVEATHLCVPCGHQVLCGQCQKQCQRFGYRTCPLCRKRIEQFVEVKYAN</sequence>
<dbReference type="AlphaFoldDB" id="A0A504YTK3"/>
<dbReference type="Pfam" id="PF13920">
    <property type="entry name" value="zf-C3HC4_3"/>
    <property type="match status" value="1"/>
</dbReference>
<dbReference type="InterPro" id="IPR013083">
    <property type="entry name" value="Znf_RING/FYVE/PHD"/>
</dbReference>
<dbReference type="OrthoDB" id="3045089at2759"/>
<dbReference type="EMBL" id="SUNJ01005544">
    <property type="protein sequence ID" value="TPP63531.1"/>
    <property type="molecule type" value="Genomic_DNA"/>
</dbReference>
<keyword evidence="1 3" id="KW-0479">Metal-binding</keyword>
<keyword evidence="2" id="KW-0862">Zinc</keyword>
<keyword evidence="6" id="KW-1185">Reference proteome</keyword>
<evidence type="ECO:0000259" key="4">
    <source>
        <dbReference type="PROSITE" id="PS50089"/>
    </source>
</evidence>
<dbReference type="SUPFAM" id="SSF57850">
    <property type="entry name" value="RING/U-box"/>
    <property type="match status" value="1"/>
</dbReference>
<evidence type="ECO:0000256" key="1">
    <source>
        <dbReference type="ARBA" id="ARBA00022771"/>
    </source>
</evidence>
<dbReference type="GO" id="GO:0061630">
    <property type="term" value="F:ubiquitin protein ligase activity"/>
    <property type="evidence" value="ECO:0007669"/>
    <property type="project" value="TreeGrafter"/>
</dbReference>